<feature type="domain" description="HTH lacI-type" evidence="4">
    <location>
        <begin position="11"/>
        <end position="65"/>
    </location>
</feature>
<dbReference type="SUPFAM" id="SSF47413">
    <property type="entry name" value="lambda repressor-like DNA-binding domains"/>
    <property type="match status" value="1"/>
</dbReference>
<evidence type="ECO:0000313" key="5">
    <source>
        <dbReference type="EMBL" id="AMS05472.1"/>
    </source>
</evidence>
<dbReference type="InterPro" id="IPR010982">
    <property type="entry name" value="Lambda_DNA-bd_dom_sf"/>
</dbReference>
<dbReference type="AlphaFoldDB" id="A0AAC9ANL8"/>
<dbReference type="GO" id="GO:0000976">
    <property type="term" value="F:transcription cis-regulatory region binding"/>
    <property type="evidence" value="ECO:0007669"/>
    <property type="project" value="TreeGrafter"/>
</dbReference>
<dbReference type="GO" id="GO:0003700">
    <property type="term" value="F:DNA-binding transcription factor activity"/>
    <property type="evidence" value="ECO:0007669"/>
    <property type="project" value="TreeGrafter"/>
</dbReference>
<dbReference type="Pfam" id="PF13377">
    <property type="entry name" value="Peripla_BP_3"/>
    <property type="match status" value="1"/>
</dbReference>
<accession>A0AAC9ANL8</accession>
<dbReference type="CDD" id="cd01574">
    <property type="entry name" value="PBP1_LacI"/>
    <property type="match status" value="1"/>
</dbReference>
<dbReference type="Gene3D" id="1.10.260.40">
    <property type="entry name" value="lambda repressor-like DNA-binding domains"/>
    <property type="match status" value="1"/>
</dbReference>
<dbReference type="PANTHER" id="PTHR30146">
    <property type="entry name" value="LACI-RELATED TRANSCRIPTIONAL REPRESSOR"/>
    <property type="match status" value="1"/>
</dbReference>
<evidence type="ECO:0000256" key="3">
    <source>
        <dbReference type="ARBA" id="ARBA00023163"/>
    </source>
</evidence>
<dbReference type="EMBL" id="CP015970">
    <property type="protein sequence ID" value="AOZ46944.1"/>
    <property type="molecule type" value="Genomic_DNA"/>
</dbReference>
<evidence type="ECO:0000313" key="7">
    <source>
        <dbReference type="Proteomes" id="UP000075221"/>
    </source>
</evidence>
<keyword evidence="8" id="KW-1185">Reference proteome</keyword>
<dbReference type="CDD" id="cd01392">
    <property type="entry name" value="HTH_LacI"/>
    <property type="match status" value="1"/>
</dbReference>
<dbReference type="PROSITE" id="PS50932">
    <property type="entry name" value="HTH_LACI_2"/>
    <property type="match status" value="1"/>
</dbReference>
<keyword evidence="3" id="KW-0804">Transcription</keyword>
<dbReference type="Gene3D" id="3.40.50.2300">
    <property type="match status" value="2"/>
</dbReference>
<evidence type="ECO:0000256" key="1">
    <source>
        <dbReference type="ARBA" id="ARBA00023015"/>
    </source>
</evidence>
<proteinExistence type="predicted"/>
<dbReference type="InterPro" id="IPR000843">
    <property type="entry name" value="HTH_LacI"/>
</dbReference>
<organism evidence="5 7">
    <name type="scientific">Acidipropionibacterium acidipropionici</name>
    <dbReference type="NCBI Taxonomy" id="1748"/>
    <lineage>
        <taxon>Bacteria</taxon>
        <taxon>Bacillati</taxon>
        <taxon>Actinomycetota</taxon>
        <taxon>Actinomycetes</taxon>
        <taxon>Propionibacteriales</taxon>
        <taxon>Propionibacteriaceae</taxon>
        <taxon>Acidipropionibacterium</taxon>
    </lineage>
</organism>
<sequence>MSRGGIASRGASQTDVAKLAGVSPQTVSRVATGATNVRPATRARVRRAMEELGYVPNGAARALRYGRHGCIGLVFTDFLRTGEARTAQAVSAAAAEHGLDVLLAQIGPGGPRFSEEEMESRYRDLLERTAPLVDGFVVQGIELERPQALPDSAAPLVMASSRPGPFCTVGCAQAEGIRAAVEHLLGLGHRTVHFVAGPETSLQAQDRLAGWRATLAAHDRPVPKAVQGDWTPDSGYRAAEELLADPDVTAVLTANDEMAAGVMRAFHEHGLSVPADISVVGFDDVGAELLWPRLTTVRQDFEGIGRHLIAELAELMDHPGEMGRAAHVLVSSPLVVRESTAAPGRRGASV</sequence>
<dbReference type="PANTHER" id="PTHR30146:SF109">
    <property type="entry name" value="HTH-TYPE TRANSCRIPTIONAL REGULATOR GALS"/>
    <property type="match status" value="1"/>
</dbReference>
<reference evidence="6 8" key="1">
    <citation type="journal article" date="2016" name="Plant Dis.">
        <title>Improved production of propionic acid using genome shuffling.</title>
        <authorList>
            <person name="Luna-Flores C.H."/>
            <person name="Palfreyman R.W."/>
            <person name="Kromer J.O."/>
            <person name="Nielsen L.K."/>
            <person name="Marcellin E."/>
        </authorList>
    </citation>
    <scope>NUCLEOTIDE SEQUENCE [LARGE SCALE GENOMIC DNA]</scope>
    <source>
        <strain evidence="6 8">F3E8</strain>
    </source>
</reference>
<evidence type="ECO:0000256" key="2">
    <source>
        <dbReference type="ARBA" id="ARBA00023125"/>
    </source>
</evidence>
<name>A0AAC9ANL8_9ACTN</name>
<protein>
    <recommendedName>
        <fullName evidence="4">HTH lacI-type domain-containing protein</fullName>
    </recommendedName>
</protein>
<dbReference type="SMART" id="SM00354">
    <property type="entry name" value="HTH_LACI"/>
    <property type="match status" value="1"/>
</dbReference>
<reference evidence="5 7" key="2">
    <citation type="submission" date="2016-02" db="EMBL/GenBank/DDBJ databases">
        <title>Complete Genome Sequence of Propionibacterium acidipropionici ATCC 55737.</title>
        <authorList>
            <person name="Luna Flores C.H."/>
            <person name="Nielsen L.K."/>
            <person name="Marcellin E."/>
        </authorList>
    </citation>
    <scope>NUCLEOTIDE SEQUENCE [LARGE SCALE GENOMIC DNA]</scope>
    <source>
        <strain evidence="5 7">ATCC 55737</strain>
    </source>
</reference>
<dbReference type="Proteomes" id="UP000178666">
    <property type="component" value="Chromosome"/>
</dbReference>
<keyword evidence="2" id="KW-0238">DNA-binding</keyword>
<dbReference type="Proteomes" id="UP000075221">
    <property type="component" value="Chromosome"/>
</dbReference>
<dbReference type="InterPro" id="IPR028082">
    <property type="entry name" value="Peripla_BP_I"/>
</dbReference>
<evidence type="ECO:0000259" key="4">
    <source>
        <dbReference type="PROSITE" id="PS50932"/>
    </source>
</evidence>
<evidence type="ECO:0000313" key="8">
    <source>
        <dbReference type="Proteomes" id="UP000178666"/>
    </source>
</evidence>
<dbReference type="EMBL" id="CP014352">
    <property type="protein sequence ID" value="AMS05472.1"/>
    <property type="molecule type" value="Genomic_DNA"/>
</dbReference>
<evidence type="ECO:0000313" key="6">
    <source>
        <dbReference type="EMBL" id="AOZ46944.1"/>
    </source>
</evidence>
<dbReference type="Pfam" id="PF00356">
    <property type="entry name" value="LacI"/>
    <property type="match status" value="1"/>
</dbReference>
<keyword evidence="1" id="KW-0805">Transcription regulation</keyword>
<dbReference type="SUPFAM" id="SSF53822">
    <property type="entry name" value="Periplasmic binding protein-like I"/>
    <property type="match status" value="1"/>
</dbReference>
<dbReference type="InterPro" id="IPR046335">
    <property type="entry name" value="LacI/GalR-like_sensor"/>
</dbReference>
<dbReference type="RefSeq" id="WP_062819566.1">
    <property type="nucleotide sequence ID" value="NZ_CP014352.1"/>
</dbReference>
<gene>
    <name evidence="6" type="ORF">A8L58_09875</name>
    <name evidence="5" type="ORF">AXH35_08430</name>
</gene>